<dbReference type="InterPro" id="IPR010730">
    <property type="entry name" value="HET"/>
</dbReference>
<feature type="domain" description="Heterokaryon incompatibility" evidence="1">
    <location>
        <begin position="55"/>
        <end position="191"/>
    </location>
</feature>
<name>A0AAJ0B0C2_9PEZI</name>
<dbReference type="Pfam" id="PF06985">
    <property type="entry name" value="HET"/>
    <property type="match status" value="1"/>
</dbReference>
<dbReference type="Proteomes" id="UP001239445">
    <property type="component" value="Unassembled WGS sequence"/>
</dbReference>
<dbReference type="PANTHER" id="PTHR24148:SF73">
    <property type="entry name" value="HET DOMAIN PROTEIN (AFU_ORTHOLOGUE AFUA_8G01020)"/>
    <property type="match status" value="1"/>
</dbReference>
<dbReference type="InterPro" id="IPR052895">
    <property type="entry name" value="HetReg/Transcr_Mod"/>
</dbReference>
<keyword evidence="3" id="KW-1185">Reference proteome</keyword>
<gene>
    <name evidence="2" type="ORF">QBC47DRAFT_418999</name>
</gene>
<evidence type="ECO:0000313" key="2">
    <source>
        <dbReference type="EMBL" id="KAK1749341.1"/>
    </source>
</evidence>
<comment type="caution">
    <text evidence="2">The sequence shown here is derived from an EMBL/GenBank/DDBJ whole genome shotgun (WGS) entry which is preliminary data.</text>
</comment>
<evidence type="ECO:0000259" key="1">
    <source>
        <dbReference type="Pfam" id="PF06985"/>
    </source>
</evidence>
<reference evidence="2" key="1">
    <citation type="submission" date="2023-06" db="EMBL/GenBank/DDBJ databases">
        <title>Genome-scale phylogeny and comparative genomics of the fungal order Sordariales.</title>
        <authorList>
            <consortium name="Lawrence Berkeley National Laboratory"/>
            <person name="Hensen N."/>
            <person name="Bonometti L."/>
            <person name="Westerberg I."/>
            <person name="Brannstrom I.O."/>
            <person name="Guillou S."/>
            <person name="Cros-Aarteil S."/>
            <person name="Calhoun S."/>
            <person name="Haridas S."/>
            <person name="Kuo A."/>
            <person name="Mondo S."/>
            <person name="Pangilinan J."/>
            <person name="Riley R."/>
            <person name="Labutti K."/>
            <person name="Andreopoulos B."/>
            <person name="Lipzen A."/>
            <person name="Chen C."/>
            <person name="Yanf M."/>
            <person name="Daum C."/>
            <person name="Ng V."/>
            <person name="Clum A."/>
            <person name="Steindorff A."/>
            <person name="Ohm R."/>
            <person name="Martin F."/>
            <person name="Silar P."/>
            <person name="Natvig D."/>
            <person name="Lalanne C."/>
            <person name="Gautier V."/>
            <person name="Ament-Velasquez S.L."/>
            <person name="Kruys A."/>
            <person name="Hutchinson M.I."/>
            <person name="Powell A.J."/>
            <person name="Barry K."/>
            <person name="Miller A.N."/>
            <person name="Grigoriev I.V."/>
            <person name="Debuchy R."/>
            <person name="Gladieux P."/>
            <person name="Thoren M.H."/>
            <person name="Johannesson H."/>
        </authorList>
    </citation>
    <scope>NUCLEOTIDE SEQUENCE</scope>
    <source>
        <strain evidence="2">PSN4</strain>
    </source>
</reference>
<evidence type="ECO:0000313" key="3">
    <source>
        <dbReference type="Proteomes" id="UP001239445"/>
    </source>
</evidence>
<sequence length="583" mass="64731">MSTSVNSLVDANSSMSDIYSPLAEGEIRLVKLIAGSGRPIRCSPIQTPSAEAPPYEPLSYVWGSEKPSRETIWPLYALRWPARDRLLWIDALAINQLDLDERNSQVAIMPSIYSGSVRTIAWLGGWDAGPLEPGLWEDTMDKLFARISAPNFVNSFDSSSIAPLEELQTEVRTVYQLVGIEYWTRVWVMQELASSHSVVFQYGRYLVEFEVLRSWLKWLDHCWEAGGGYWPVNGTLDTSTFLQGIEVFRTVQLDDFVPGSVGPDGGLLDMNSWLGRCCQLCHCSDPRDKIFGFNNCMTPGLKKCFAVDYTKTVPEVFAYSTRAIFDIMGNLEFMNKVDKWARPDADSSYMLPSWVPNFGGRFFEAADFTQNDTPSSSQSFYEVTDSGMTLRVRGQCLGICERVSDAFVSSINTGVHGSVADSGKFATVFGHLKQAKASLGVQADSAELQSFVRTAIWPAKTPIELEKMQNLIARDDGEASELEDHGRVVAYWLNHHGQPMFSFHLSAGLVDDGDSTREFGIGVVGMRPGDQIWSVLGLAALVIVRPLEGEGHFTLVGTAYSGIAGDKFEEIFRRGVDEDISLR</sequence>
<dbReference type="AlphaFoldDB" id="A0AAJ0B0C2"/>
<accession>A0AAJ0B0C2</accession>
<dbReference type="PANTHER" id="PTHR24148">
    <property type="entry name" value="ANKYRIN REPEAT DOMAIN-CONTAINING PROTEIN 39 HOMOLOG-RELATED"/>
    <property type="match status" value="1"/>
</dbReference>
<organism evidence="2 3">
    <name type="scientific">Echria macrotheca</name>
    <dbReference type="NCBI Taxonomy" id="438768"/>
    <lineage>
        <taxon>Eukaryota</taxon>
        <taxon>Fungi</taxon>
        <taxon>Dikarya</taxon>
        <taxon>Ascomycota</taxon>
        <taxon>Pezizomycotina</taxon>
        <taxon>Sordariomycetes</taxon>
        <taxon>Sordariomycetidae</taxon>
        <taxon>Sordariales</taxon>
        <taxon>Schizotheciaceae</taxon>
        <taxon>Echria</taxon>
    </lineage>
</organism>
<dbReference type="EMBL" id="MU839861">
    <property type="protein sequence ID" value="KAK1749341.1"/>
    <property type="molecule type" value="Genomic_DNA"/>
</dbReference>
<proteinExistence type="predicted"/>
<protein>
    <submittedName>
        <fullName evidence="2">Heterokaryon incompatibility protein-domain-containing protein</fullName>
    </submittedName>
</protein>